<evidence type="ECO:0000313" key="3">
    <source>
        <dbReference type="Proteomes" id="UP000472335"/>
    </source>
</evidence>
<sequence>MGNWRVRVRGPGGEGLCGAGVFIGSGRILTCAHVVTEALGRPEEQMVPADSAILVDFAPSGDARPRRAKTVDGGWLPARPTSGDIAVLELEAGEPPTVARPAALFAGDWAERTEVSVYGHPRPGLGDGLWVEATATGPGGPNPTWRQLDGRANGVAIQRGFSGAGVWDRRLDGVIGLVVAAYASSVERVAWMFPLAAVAREWTPLAALIKPGNALGGIPRTLTARQCAELARLIASIPAFGTLGARQDLVSLMRPEIGSVVAERPEPHAHLYHLVRTSSDYEGGLDELIGAVRTLVGDSRAARSIAAEVRRFEEEERR</sequence>
<dbReference type="Proteomes" id="UP000472335">
    <property type="component" value="Unassembled WGS sequence"/>
</dbReference>
<dbReference type="InterPro" id="IPR043504">
    <property type="entry name" value="Peptidase_S1_PA_chymotrypsin"/>
</dbReference>
<dbReference type="RefSeq" id="WP_165264318.1">
    <property type="nucleotide sequence ID" value="NZ_JAAKZY010000120.1"/>
</dbReference>
<accession>A0A6G4VCX2</accession>
<dbReference type="EMBL" id="JAAKZY010000120">
    <property type="protein sequence ID" value="NGO11916.1"/>
    <property type="molecule type" value="Genomic_DNA"/>
</dbReference>
<comment type="caution">
    <text evidence="2">The sequence shown here is derived from an EMBL/GenBank/DDBJ whole genome shotgun (WGS) entry which is preliminary data.</text>
</comment>
<dbReference type="AlphaFoldDB" id="A0A6G4VCX2"/>
<protein>
    <submittedName>
        <fullName evidence="2">Trypsin-like peptidase domain-containing protein</fullName>
    </submittedName>
</protein>
<dbReference type="SUPFAM" id="SSF50494">
    <property type="entry name" value="Trypsin-like serine proteases"/>
    <property type="match status" value="1"/>
</dbReference>
<name>A0A6G4VCX2_9ACTN</name>
<evidence type="ECO:0000313" key="2">
    <source>
        <dbReference type="EMBL" id="NGO11916.1"/>
    </source>
</evidence>
<evidence type="ECO:0000259" key="1">
    <source>
        <dbReference type="Pfam" id="PF19956"/>
    </source>
</evidence>
<keyword evidence="3" id="KW-1185">Reference proteome</keyword>
<gene>
    <name evidence="2" type="ORF">G5C60_31020</name>
</gene>
<dbReference type="InterPro" id="IPR045431">
    <property type="entry name" value="EAD2"/>
</dbReference>
<organism evidence="2 3">
    <name type="scientific">Streptomyces scabichelini</name>
    <dbReference type="NCBI Taxonomy" id="2711217"/>
    <lineage>
        <taxon>Bacteria</taxon>
        <taxon>Bacillati</taxon>
        <taxon>Actinomycetota</taxon>
        <taxon>Actinomycetes</taxon>
        <taxon>Kitasatosporales</taxon>
        <taxon>Streptomycetaceae</taxon>
        <taxon>Streptomyces</taxon>
    </lineage>
</organism>
<dbReference type="InterPro" id="IPR009003">
    <property type="entry name" value="Peptidase_S1_PA"/>
</dbReference>
<reference evidence="2 3" key="1">
    <citation type="submission" date="2020-02" db="EMBL/GenBank/DDBJ databases">
        <title>Whole-genome analyses of novel actinobacteria.</title>
        <authorList>
            <person name="Sahin N."/>
            <person name="Gencbay T."/>
        </authorList>
    </citation>
    <scope>NUCLEOTIDE SEQUENCE [LARGE SCALE GENOMIC DNA]</scope>
    <source>
        <strain evidence="2 3">HC44</strain>
    </source>
</reference>
<dbReference type="Gene3D" id="2.40.10.10">
    <property type="entry name" value="Trypsin-like serine proteases"/>
    <property type="match status" value="2"/>
</dbReference>
<proteinExistence type="predicted"/>
<dbReference type="Pfam" id="PF13365">
    <property type="entry name" value="Trypsin_2"/>
    <property type="match status" value="1"/>
</dbReference>
<dbReference type="Pfam" id="PF19956">
    <property type="entry name" value="EAD2"/>
    <property type="match status" value="1"/>
</dbReference>
<feature type="domain" description="Effector-associated" evidence="1">
    <location>
        <begin position="233"/>
        <end position="308"/>
    </location>
</feature>